<dbReference type="AlphaFoldDB" id="A0AA86ALX7"/>
<accession>A0AA86ALX7</accession>
<evidence type="ECO:0000313" key="1">
    <source>
        <dbReference type="EMBL" id="AHJ13146.1"/>
    </source>
</evidence>
<dbReference type="RefSeq" id="WP_025345018.1">
    <property type="nucleotide sequence ID" value="NZ_CP007201.1"/>
</dbReference>
<dbReference type="KEGG" id="smul:SMUL_1891"/>
<proteinExistence type="predicted"/>
<protein>
    <submittedName>
        <fullName evidence="1">Uncharacterized protein</fullName>
    </submittedName>
</protein>
<reference evidence="1 2" key="1">
    <citation type="journal article" date="2014" name="Environ. Microbiol.">
        <title>Insights into organohalide respiration and the versatile catabolism of Sulfurospirillum multivorans gained from comparative genomics and physiological studies.</title>
        <authorList>
            <person name="Goris T."/>
            <person name="Schubert T."/>
            <person name="Gadkari J."/>
            <person name="Wubet T."/>
            <person name="Tarkka M."/>
            <person name="Buscot F."/>
            <person name="Adrian L."/>
            <person name="Diekert G."/>
        </authorList>
    </citation>
    <scope>NUCLEOTIDE SEQUENCE [LARGE SCALE GENOMIC DNA]</scope>
    <source>
        <strain evidence="2">DM 12446 / JCM 15788 / NBRC 109480</strain>
    </source>
</reference>
<dbReference type="EMBL" id="CP007201">
    <property type="protein sequence ID" value="AHJ13146.1"/>
    <property type="molecule type" value="Genomic_DNA"/>
</dbReference>
<name>A0AA86ALX7_SULMK</name>
<evidence type="ECO:0000313" key="2">
    <source>
        <dbReference type="Proteomes" id="UP000019322"/>
    </source>
</evidence>
<organism evidence="1 2">
    <name type="scientific">Sulfurospirillum multivorans (strain DM 12446 / JCM 15788 / NBRC 109480)</name>
    <dbReference type="NCBI Taxonomy" id="1150621"/>
    <lineage>
        <taxon>Bacteria</taxon>
        <taxon>Pseudomonadati</taxon>
        <taxon>Campylobacterota</taxon>
        <taxon>Epsilonproteobacteria</taxon>
        <taxon>Campylobacterales</taxon>
        <taxon>Sulfurospirillaceae</taxon>
        <taxon>Sulfurospirillum</taxon>
    </lineage>
</organism>
<sequence>MHSNAHTPIAGNISINHEVIIHAHPKTLDISQIYVQNERVFNECDYLFKRHKVKFSIALLKANRSFEFDCDYIREFIRLTDKLIRVDSKHLIILYTFTDLYMAEKALIRLEKTLLSKSNSKSNDLFTCTLIEKCKNETTKTLLRILDLKIETFSSGIHTVE</sequence>
<dbReference type="Proteomes" id="UP000019322">
    <property type="component" value="Chromosome"/>
</dbReference>
<gene>
    <name evidence="1" type="ORF">SMUL_1891</name>
</gene>